<dbReference type="SUPFAM" id="SSF52540">
    <property type="entry name" value="P-loop containing nucleoside triphosphate hydrolases"/>
    <property type="match status" value="1"/>
</dbReference>
<dbReference type="EMBL" id="DYWO01000470">
    <property type="protein sequence ID" value="HJF51206.1"/>
    <property type="molecule type" value="Genomic_DNA"/>
</dbReference>
<dbReference type="PANTHER" id="PTHR43335:SF4">
    <property type="entry name" value="ABC TRANSPORTER, ATP-BINDING PROTEIN"/>
    <property type="match status" value="1"/>
</dbReference>
<keyword evidence="3" id="KW-0547">Nucleotide-binding</keyword>
<dbReference type="SMART" id="SM00382">
    <property type="entry name" value="AAA"/>
    <property type="match status" value="1"/>
</dbReference>
<keyword evidence="4 6" id="KW-0067">ATP-binding</keyword>
<reference evidence="6" key="1">
    <citation type="journal article" date="2021" name="PeerJ">
        <title>Extensive microbial diversity within the chicken gut microbiome revealed by metagenomics and culture.</title>
        <authorList>
            <person name="Gilroy R."/>
            <person name="Ravi A."/>
            <person name="Getino M."/>
            <person name="Pursley I."/>
            <person name="Horton D.L."/>
            <person name="Alikhan N.F."/>
            <person name="Baker D."/>
            <person name="Gharbi K."/>
            <person name="Hall N."/>
            <person name="Watson M."/>
            <person name="Adriaenssens E.M."/>
            <person name="Foster-Nyarko E."/>
            <person name="Jarju S."/>
            <person name="Secka A."/>
            <person name="Antonio M."/>
            <person name="Oren A."/>
            <person name="Chaudhuri R.R."/>
            <person name="La Ragione R."/>
            <person name="Hildebrand F."/>
            <person name="Pallen M.J."/>
        </authorList>
    </citation>
    <scope>NUCLEOTIDE SEQUENCE</scope>
    <source>
        <strain evidence="6">1647</strain>
    </source>
</reference>
<dbReference type="AlphaFoldDB" id="A0A921KTR9"/>
<feature type="domain" description="ABC transporter" evidence="5">
    <location>
        <begin position="2"/>
        <end position="227"/>
    </location>
</feature>
<evidence type="ECO:0000256" key="1">
    <source>
        <dbReference type="ARBA" id="ARBA00005417"/>
    </source>
</evidence>
<proteinExistence type="inferred from homology"/>
<evidence type="ECO:0000259" key="5">
    <source>
        <dbReference type="PROSITE" id="PS50893"/>
    </source>
</evidence>
<evidence type="ECO:0000256" key="3">
    <source>
        <dbReference type="ARBA" id="ARBA00022741"/>
    </source>
</evidence>
<dbReference type="Gene3D" id="3.40.50.300">
    <property type="entry name" value="P-loop containing nucleotide triphosphate hydrolases"/>
    <property type="match status" value="1"/>
</dbReference>
<accession>A0A921KTR9</accession>
<dbReference type="PANTHER" id="PTHR43335">
    <property type="entry name" value="ABC TRANSPORTER, ATP-BINDING PROTEIN"/>
    <property type="match status" value="1"/>
</dbReference>
<dbReference type="InterPro" id="IPR017871">
    <property type="entry name" value="ABC_transporter-like_CS"/>
</dbReference>
<sequence>MIEVDRLSKRYGQVTVVEGLSFTVPDGSITGFLGPNGAGKSTTMRCLLGLHKPTTGTVLIDGLPLTAQTRPAEVVGAVLDASWFHPGRTGLAHLTTIAASAGLPDRRAWEVLEAVALTQAAHRRIGGYSLGMKQRLGLAAALLGRPRNIVLDEPMNGLDPQGMEWMRAFLRDAAASGHAVLVSSHLLGEMETLADRLVVIDNGRLLGQWDVADLLHARSRQALLRTDDDERVEQALRGLRVPVTALPEGLCVTFDETVPDALTLSRTCRDLDVLITALTDKPIRLEEEFLRLTDRSSEVEHGTERSER</sequence>
<protein>
    <submittedName>
        <fullName evidence="6">ATP-binding cassette domain-containing protein</fullName>
    </submittedName>
</protein>
<keyword evidence="2" id="KW-0813">Transport</keyword>
<dbReference type="InterPro" id="IPR003593">
    <property type="entry name" value="AAA+_ATPase"/>
</dbReference>
<organism evidence="6 7">
    <name type="scientific">Brachybacterium paraconglomeratum</name>
    <dbReference type="NCBI Taxonomy" id="173362"/>
    <lineage>
        <taxon>Bacteria</taxon>
        <taxon>Bacillati</taxon>
        <taxon>Actinomycetota</taxon>
        <taxon>Actinomycetes</taxon>
        <taxon>Micrococcales</taxon>
        <taxon>Dermabacteraceae</taxon>
        <taxon>Brachybacterium</taxon>
    </lineage>
</organism>
<comment type="caution">
    <text evidence="6">The sequence shown here is derived from an EMBL/GenBank/DDBJ whole genome shotgun (WGS) entry which is preliminary data.</text>
</comment>
<evidence type="ECO:0000256" key="4">
    <source>
        <dbReference type="ARBA" id="ARBA00022840"/>
    </source>
</evidence>
<dbReference type="PROSITE" id="PS50893">
    <property type="entry name" value="ABC_TRANSPORTER_2"/>
    <property type="match status" value="1"/>
</dbReference>
<gene>
    <name evidence="6" type="ORF">K8W24_15700</name>
</gene>
<reference evidence="6" key="2">
    <citation type="submission" date="2021-09" db="EMBL/GenBank/DDBJ databases">
        <authorList>
            <person name="Gilroy R."/>
        </authorList>
    </citation>
    <scope>NUCLEOTIDE SEQUENCE</scope>
    <source>
        <strain evidence="6">1647</strain>
    </source>
</reference>
<evidence type="ECO:0000256" key="2">
    <source>
        <dbReference type="ARBA" id="ARBA00022448"/>
    </source>
</evidence>
<evidence type="ECO:0000313" key="7">
    <source>
        <dbReference type="Proteomes" id="UP000775129"/>
    </source>
</evidence>
<dbReference type="GO" id="GO:0016887">
    <property type="term" value="F:ATP hydrolysis activity"/>
    <property type="evidence" value="ECO:0007669"/>
    <property type="project" value="InterPro"/>
</dbReference>
<dbReference type="Pfam" id="PF00005">
    <property type="entry name" value="ABC_tran"/>
    <property type="match status" value="1"/>
</dbReference>
<dbReference type="Proteomes" id="UP000775129">
    <property type="component" value="Unassembled WGS sequence"/>
</dbReference>
<comment type="similarity">
    <text evidence="1">Belongs to the ABC transporter superfamily.</text>
</comment>
<dbReference type="InterPro" id="IPR003439">
    <property type="entry name" value="ABC_transporter-like_ATP-bd"/>
</dbReference>
<dbReference type="PROSITE" id="PS00211">
    <property type="entry name" value="ABC_TRANSPORTER_1"/>
    <property type="match status" value="1"/>
</dbReference>
<dbReference type="InterPro" id="IPR027417">
    <property type="entry name" value="P-loop_NTPase"/>
</dbReference>
<name>A0A921KTR9_9MICO</name>
<evidence type="ECO:0000313" key="6">
    <source>
        <dbReference type="EMBL" id="HJF51206.1"/>
    </source>
</evidence>
<dbReference type="GO" id="GO:0005524">
    <property type="term" value="F:ATP binding"/>
    <property type="evidence" value="ECO:0007669"/>
    <property type="project" value="UniProtKB-KW"/>
</dbReference>